<evidence type="ECO:0000256" key="1">
    <source>
        <dbReference type="SAM" id="Coils"/>
    </source>
</evidence>
<comment type="caution">
    <text evidence="3">The sequence shown here is derived from an EMBL/GenBank/DDBJ whole genome shotgun (WGS) entry which is preliminary data.</text>
</comment>
<dbReference type="EMBL" id="BMAT01006076">
    <property type="protein sequence ID" value="GFS05549.1"/>
    <property type="molecule type" value="Genomic_DNA"/>
</dbReference>
<protein>
    <submittedName>
        <fullName evidence="3">Phosphoinositide phospholipase C</fullName>
    </submittedName>
</protein>
<accession>A0AAV4I519</accession>
<feature type="coiled-coil region" evidence="1">
    <location>
        <begin position="91"/>
        <end position="118"/>
    </location>
</feature>
<organism evidence="3 4">
    <name type="scientific">Elysia marginata</name>
    <dbReference type="NCBI Taxonomy" id="1093978"/>
    <lineage>
        <taxon>Eukaryota</taxon>
        <taxon>Metazoa</taxon>
        <taxon>Spiralia</taxon>
        <taxon>Lophotrochozoa</taxon>
        <taxon>Mollusca</taxon>
        <taxon>Gastropoda</taxon>
        <taxon>Heterobranchia</taxon>
        <taxon>Euthyneura</taxon>
        <taxon>Panpulmonata</taxon>
        <taxon>Sacoglossa</taxon>
        <taxon>Placobranchoidea</taxon>
        <taxon>Plakobranchidae</taxon>
        <taxon>Elysia</taxon>
    </lineage>
</organism>
<gene>
    <name evidence="3" type="ORF">ElyMa_002940600</name>
</gene>
<dbReference type="Proteomes" id="UP000762676">
    <property type="component" value="Unassembled WGS sequence"/>
</dbReference>
<keyword evidence="4" id="KW-1185">Reference proteome</keyword>
<evidence type="ECO:0000313" key="3">
    <source>
        <dbReference type="EMBL" id="GFS05549.1"/>
    </source>
</evidence>
<feature type="compositionally biased region" description="Low complexity" evidence="2">
    <location>
        <begin position="125"/>
        <end position="147"/>
    </location>
</feature>
<name>A0AAV4I519_9GAST</name>
<feature type="region of interest" description="Disordered" evidence="2">
    <location>
        <begin position="120"/>
        <end position="174"/>
    </location>
</feature>
<evidence type="ECO:0000313" key="4">
    <source>
        <dbReference type="Proteomes" id="UP000762676"/>
    </source>
</evidence>
<reference evidence="3 4" key="1">
    <citation type="journal article" date="2021" name="Elife">
        <title>Chloroplast acquisition without the gene transfer in kleptoplastic sea slugs, Plakobranchus ocellatus.</title>
        <authorList>
            <person name="Maeda T."/>
            <person name="Takahashi S."/>
            <person name="Yoshida T."/>
            <person name="Shimamura S."/>
            <person name="Takaki Y."/>
            <person name="Nagai Y."/>
            <person name="Toyoda A."/>
            <person name="Suzuki Y."/>
            <person name="Arimoto A."/>
            <person name="Ishii H."/>
            <person name="Satoh N."/>
            <person name="Nishiyama T."/>
            <person name="Hasebe M."/>
            <person name="Maruyama T."/>
            <person name="Minagawa J."/>
            <person name="Obokata J."/>
            <person name="Shigenobu S."/>
        </authorList>
    </citation>
    <scope>NUCLEOTIDE SEQUENCE [LARGE SCALE GENOMIC DNA]</scope>
</reference>
<dbReference type="AlphaFoldDB" id="A0AAV4I519"/>
<proteinExistence type="predicted"/>
<feature type="compositionally biased region" description="Polar residues" evidence="2">
    <location>
        <begin position="148"/>
        <end position="159"/>
    </location>
</feature>
<sequence length="174" mass="19319">MVNKLFIVIKALSCQLTFQWPKEVIIRWCELINECKNMVQNADGVYDKLLNCQRAGLEWHEDLENVCQQAGLRGKKFSKATENFAWNIRVLKGQADLLKQAKKECNEYIRQIKEAAVTTGLARDGSNSGNSNNSNNNSTANSTTNGTDSPNGTPCTTPTMEGLPLPETHLAEES</sequence>
<keyword evidence="1" id="KW-0175">Coiled coil</keyword>
<evidence type="ECO:0000256" key="2">
    <source>
        <dbReference type="SAM" id="MobiDB-lite"/>
    </source>
</evidence>